<evidence type="ECO:0000313" key="2">
    <source>
        <dbReference type="Ensembl" id="ENSUAMP00000036945.1"/>
    </source>
</evidence>
<dbReference type="Ensembl" id="ENSUAMT00000041118.1">
    <property type="protein sequence ID" value="ENSUAMP00000036945.1"/>
    <property type="gene ID" value="ENSUAMG00000027969.1"/>
</dbReference>
<keyword evidence="3" id="KW-1185">Reference proteome</keyword>
<feature type="compositionally biased region" description="Pro residues" evidence="1">
    <location>
        <begin position="13"/>
        <end position="38"/>
    </location>
</feature>
<reference evidence="2" key="3">
    <citation type="submission" date="2025-09" db="UniProtKB">
        <authorList>
            <consortium name="Ensembl"/>
        </authorList>
    </citation>
    <scope>IDENTIFICATION</scope>
</reference>
<sequence>MACCARPRRPPRYPHPAPQRRPPRAPPPLPPPGPPPPRRAGRLRSARHCPPAPQRRRPPRGCWPHSPRPSPRSRRQLPTAEMARCCRLHPPDHSPACPRGPRGGRTPPTSCPRTLSLPCAVPFPSRGLGKVVSGAGMEISRPGVLAFLSWELSLLLRETVTFPLKSWKFLFPNSSSFGGLLLMGQ</sequence>
<protein>
    <submittedName>
        <fullName evidence="2">Uncharacterized protein</fullName>
    </submittedName>
</protein>
<organism evidence="2 3">
    <name type="scientific">Ursus americanus</name>
    <name type="common">American black bear</name>
    <name type="synonym">Euarctos americanus</name>
    <dbReference type="NCBI Taxonomy" id="9643"/>
    <lineage>
        <taxon>Eukaryota</taxon>
        <taxon>Metazoa</taxon>
        <taxon>Chordata</taxon>
        <taxon>Craniata</taxon>
        <taxon>Vertebrata</taxon>
        <taxon>Euteleostomi</taxon>
        <taxon>Mammalia</taxon>
        <taxon>Eutheria</taxon>
        <taxon>Laurasiatheria</taxon>
        <taxon>Carnivora</taxon>
        <taxon>Caniformia</taxon>
        <taxon>Ursidae</taxon>
        <taxon>Ursus</taxon>
    </lineage>
</organism>
<feature type="region of interest" description="Disordered" evidence="1">
    <location>
        <begin position="91"/>
        <end position="110"/>
    </location>
</feature>
<evidence type="ECO:0000256" key="1">
    <source>
        <dbReference type="SAM" id="MobiDB-lite"/>
    </source>
</evidence>
<proteinExistence type="predicted"/>
<dbReference type="OMA" id="CWPHSPR"/>
<dbReference type="AlphaFoldDB" id="A0A452SV40"/>
<dbReference type="STRING" id="9643.ENSUAMP00000036945"/>
<reference evidence="2" key="2">
    <citation type="submission" date="2025-08" db="UniProtKB">
        <authorList>
            <consortium name="Ensembl"/>
        </authorList>
    </citation>
    <scope>IDENTIFICATION</scope>
</reference>
<feature type="region of interest" description="Disordered" evidence="1">
    <location>
        <begin position="1"/>
        <end position="77"/>
    </location>
</feature>
<feature type="compositionally biased region" description="Basic residues" evidence="1">
    <location>
        <begin position="1"/>
        <end position="12"/>
    </location>
</feature>
<feature type="compositionally biased region" description="Low complexity" evidence="1">
    <location>
        <begin position="94"/>
        <end position="110"/>
    </location>
</feature>
<reference evidence="3" key="1">
    <citation type="submission" date="2016-06" db="EMBL/GenBank/DDBJ databases">
        <title>De novo assembly and RNA-Seq shows season-dependent expression and editing in black bear kidneys.</title>
        <authorList>
            <person name="Korstanje R."/>
            <person name="Srivastava A."/>
            <person name="Sarsani V.K."/>
            <person name="Sheehan S.M."/>
            <person name="Seger R.L."/>
            <person name="Barter M.E."/>
            <person name="Lindqvist C."/>
            <person name="Brody L.C."/>
            <person name="Mullikin J.C."/>
        </authorList>
    </citation>
    <scope>NUCLEOTIDE SEQUENCE [LARGE SCALE GENOMIC DNA]</scope>
</reference>
<accession>A0A452SV40</accession>
<evidence type="ECO:0000313" key="3">
    <source>
        <dbReference type="Proteomes" id="UP000291022"/>
    </source>
</evidence>
<name>A0A452SV40_URSAM</name>
<dbReference type="Proteomes" id="UP000291022">
    <property type="component" value="Unassembled WGS sequence"/>
</dbReference>
<dbReference type="GeneTree" id="ENSGT00860000135685"/>